<dbReference type="Proteomes" id="UP000024635">
    <property type="component" value="Unassembled WGS sequence"/>
</dbReference>
<evidence type="ECO:0000313" key="2">
    <source>
        <dbReference type="Proteomes" id="UP000024635"/>
    </source>
</evidence>
<organism evidence="1 2">
    <name type="scientific">Ancylostoma ceylanicum</name>
    <dbReference type="NCBI Taxonomy" id="53326"/>
    <lineage>
        <taxon>Eukaryota</taxon>
        <taxon>Metazoa</taxon>
        <taxon>Ecdysozoa</taxon>
        <taxon>Nematoda</taxon>
        <taxon>Chromadorea</taxon>
        <taxon>Rhabditida</taxon>
        <taxon>Rhabditina</taxon>
        <taxon>Rhabditomorpha</taxon>
        <taxon>Strongyloidea</taxon>
        <taxon>Ancylostomatidae</taxon>
        <taxon>Ancylostomatinae</taxon>
        <taxon>Ancylostoma</taxon>
    </lineage>
</organism>
<keyword evidence="2" id="KW-1185">Reference proteome</keyword>
<dbReference type="AlphaFoldDB" id="A0A016SUC1"/>
<sequence>MYLATISTENWIRMNSGRWRKSVRFGWDMFGVHSFCSNELRNSSLLTLKNGFSSISCSSRFITHRDVRSKEYPR</sequence>
<dbReference type="EMBL" id="JARK01001509">
    <property type="protein sequence ID" value="EYB94328.1"/>
    <property type="molecule type" value="Genomic_DNA"/>
</dbReference>
<comment type="caution">
    <text evidence="1">The sequence shown here is derived from an EMBL/GenBank/DDBJ whole genome shotgun (WGS) entry which is preliminary data.</text>
</comment>
<reference evidence="2" key="1">
    <citation type="journal article" date="2015" name="Nat. Genet.">
        <title>The genome and transcriptome of the zoonotic hookworm Ancylostoma ceylanicum identify infection-specific gene families.</title>
        <authorList>
            <person name="Schwarz E.M."/>
            <person name="Hu Y."/>
            <person name="Antoshechkin I."/>
            <person name="Miller M.M."/>
            <person name="Sternberg P.W."/>
            <person name="Aroian R.V."/>
        </authorList>
    </citation>
    <scope>NUCLEOTIDE SEQUENCE</scope>
    <source>
        <strain evidence="2">HY135</strain>
    </source>
</reference>
<accession>A0A016SUC1</accession>
<protein>
    <submittedName>
        <fullName evidence="1">Uncharacterized protein</fullName>
    </submittedName>
</protein>
<name>A0A016SUC1_9BILA</name>
<proteinExistence type="predicted"/>
<evidence type="ECO:0000313" key="1">
    <source>
        <dbReference type="EMBL" id="EYB94328.1"/>
    </source>
</evidence>
<dbReference type="OrthoDB" id="1735038at2759"/>
<gene>
    <name evidence="1" type="primary">Acey_s0173.g422</name>
    <name evidence="1" type="ORF">Y032_0173g422</name>
</gene>